<name>A0A0E9UVL3_ANGAN</name>
<proteinExistence type="predicted"/>
<dbReference type="EMBL" id="GBXM01038658">
    <property type="protein sequence ID" value="JAH69919.1"/>
    <property type="molecule type" value="Transcribed_RNA"/>
</dbReference>
<reference evidence="1" key="2">
    <citation type="journal article" date="2015" name="Fish Shellfish Immunol.">
        <title>Early steps in the European eel (Anguilla anguilla)-Vibrio vulnificus interaction in the gills: Role of the RtxA13 toxin.</title>
        <authorList>
            <person name="Callol A."/>
            <person name="Pajuelo D."/>
            <person name="Ebbesson L."/>
            <person name="Teles M."/>
            <person name="MacKenzie S."/>
            <person name="Amaro C."/>
        </authorList>
    </citation>
    <scope>NUCLEOTIDE SEQUENCE</scope>
</reference>
<dbReference type="AlphaFoldDB" id="A0A0E9UVL3"/>
<protein>
    <submittedName>
        <fullName evidence="1">Uncharacterized protein</fullName>
    </submittedName>
</protein>
<accession>A0A0E9UVL3</accession>
<sequence length="53" mass="6045">MSIHDRHISESNGQIAIKFCYAHSCSQEEEAIDLETHRTFPLDPPSGQTYPKK</sequence>
<reference evidence="1" key="1">
    <citation type="submission" date="2014-11" db="EMBL/GenBank/DDBJ databases">
        <authorList>
            <person name="Amaro Gonzalez C."/>
        </authorList>
    </citation>
    <scope>NUCLEOTIDE SEQUENCE</scope>
</reference>
<evidence type="ECO:0000313" key="1">
    <source>
        <dbReference type="EMBL" id="JAH69919.1"/>
    </source>
</evidence>
<organism evidence="1">
    <name type="scientific">Anguilla anguilla</name>
    <name type="common">European freshwater eel</name>
    <name type="synonym">Muraena anguilla</name>
    <dbReference type="NCBI Taxonomy" id="7936"/>
    <lineage>
        <taxon>Eukaryota</taxon>
        <taxon>Metazoa</taxon>
        <taxon>Chordata</taxon>
        <taxon>Craniata</taxon>
        <taxon>Vertebrata</taxon>
        <taxon>Euteleostomi</taxon>
        <taxon>Actinopterygii</taxon>
        <taxon>Neopterygii</taxon>
        <taxon>Teleostei</taxon>
        <taxon>Anguilliformes</taxon>
        <taxon>Anguillidae</taxon>
        <taxon>Anguilla</taxon>
    </lineage>
</organism>